<dbReference type="EMBL" id="KQ977355">
    <property type="protein sequence ID" value="KYN03330.1"/>
    <property type="molecule type" value="Genomic_DNA"/>
</dbReference>
<feature type="compositionally biased region" description="Basic and acidic residues" evidence="1">
    <location>
        <begin position="115"/>
        <end position="125"/>
    </location>
</feature>
<feature type="region of interest" description="Disordered" evidence="1">
    <location>
        <begin position="115"/>
        <end position="142"/>
    </location>
</feature>
<name>A0A151IJE6_9HYME</name>
<gene>
    <name evidence="2" type="ORF">ALC62_05830</name>
</gene>
<evidence type="ECO:0000313" key="3">
    <source>
        <dbReference type="Proteomes" id="UP000078542"/>
    </source>
</evidence>
<protein>
    <submittedName>
        <fullName evidence="2">Uncharacterized protein</fullName>
    </submittedName>
</protein>
<organism evidence="2 3">
    <name type="scientific">Cyphomyrmex costatus</name>
    <dbReference type="NCBI Taxonomy" id="456900"/>
    <lineage>
        <taxon>Eukaryota</taxon>
        <taxon>Metazoa</taxon>
        <taxon>Ecdysozoa</taxon>
        <taxon>Arthropoda</taxon>
        <taxon>Hexapoda</taxon>
        <taxon>Insecta</taxon>
        <taxon>Pterygota</taxon>
        <taxon>Neoptera</taxon>
        <taxon>Endopterygota</taxon>
        <taxon>Hymenoptera</taxon>
        <taxon>Apocrita</taxon>
        <taxon>Aculeata</taxon>
        <taxon>Formicoidea</taxon>
        <taxon>Formicidae</taxon>
        <taxon>Myrmicinae</taxon>
        <taxon>Cyphomyrmex</taxon>
    </lineage>
</organism>
<keyword evidence="3" id="KW-1185">Reference proteome</keyword>
<evidence type="ECO:0000313" key="2">
    <source>
        <dbReference type="EMBL" id="KYN03330.1"/>
    </source>
</evidence>
<evidence type="ECO:0000256" key="1">
    <source>
        <dbReference type="SAM" id="MobiDB-lite"/>
    </source>
</evidence>
<feature type="compositionally biased region" description="Basic and acidic residues" evidence="1">
    <location>
        <begin position="188"/>
        <end position="200"/>
    </location>
</feature>
<reference evidence="2 3" key="1">
    <citation type="submission" date="2016-03" db="EMBL/GenBank/DDBJ databases">
        <title>Cyphomyrmex costatus WGS genome.</title>
        <authorList>
            <person name="Nygaard S."/>
            <person name="Hu H."/>
            <person name="Boomsma J."/>
            <person name="Zhang G."/>
        </authorList>
    </citation>
    <scope>NUCLEOTIDE SEQUENCE [LARGE SCALE GENOMIC DNA]</scope>
    <source>
        <strain evidence="2">MS0001</strain>
        <tissue evidence="2">Whole body</tissue>
    </source>
</reference>
<dbReference type="Proteomes" id="UP000078542">
    <property type="component" value="Unassembled WGS sequence"/>
</dbReference>
<dbReference type="AlphaFoldDB" id="A0A151IJE6"/>
<accession>A0A151IJE6</accession>
<feature type="region of interest" description="Disordered" evidence="1">
    <location>
        <begin position="170"/>
        <end position="220"/>
    </location>
</feature>
<feature type="compositionally biased region" description="Basic and acidic residues" evidence="1">
    <location>
        <begin position="133"/>
        <end position="142"/>
    </location>
</feature>
<sequence length="220" mass="24973">MTDDRGEAWLSPLYWCTIEPLLGSLLTLSASPIGTRCQDTEVITPYTRLCAVGIRGRNTALCGIQREKRDEALNYEKIKIIVELRTSTLAVELTNYPTIYQREIELNQHYKVSSRRQERELKFPDSQEVGAPEWKKTGQKEGGKWLSISRKRNRKNSDISSLHVDADSTYVGKCSGATEGKALPGWEFTEKRREEEERKKSPPGGSDKTSTMEARRPGCF</sequence>
<proteinExistence type="predicted"/>